<sequence>MSLRSTFADLTSATQSQLVVALSNDEKNSIDRSQKTSARWGINYRQVKISSELWTET</sequence>
<dbReference type="HOGENOM" id="CLU_2996099_0_0_1"/>
<dbReference type="EMBL" id="KN818254">
    <property type="protein sequence ID" value="KIL63877.1"/>
    <property type="molecule type" value="Genomic_DNA"/>
</dbReference>
<accession>A0A0C2WQD8</accession>
<dbReference type="InParanoid" id="A0A0C2WQD8"/>
<organism evidence="1 2">
    <name type="scientific">Amanita muscaria (strain Koide BX008)</name>
    <dbReference type="NCBI Taxonomy" id="946122"/>
    <lineage>
        <taxon>Eukaryota</taxon>
        <taxon>Fungi</taxon>
        <taxon>Dikarya</taxon>
        <taxon>Basidiomycota</taxon>
        <taxon>Agaricomycotina</taxon>
        <taxon>Agaricomycetes</taxon>
        <taxon>Agaricomycetidae</taxon>
        <taxon>Agaricales</taxon>
        <taxon>Pluteineae</taxon>
        <taxon>Amanitaceae</taxon>
        <taxon>Amanita</taxon>
    </lineage>
</organism>
<protein>
    <submittedName>
        <fullName evidence="1">Uncharacterized protein</fullName>
    </submittedName>
</protein>
<evidence type="ECO:0000313" key="2">
    <source>
        <dbReference type="Proteomes" id="UP000054549"/>
    </source>
</evidence>
<proteinExistence type="predicted"/>
<name>A0A0C2WQD8_AMAMK</name>
<evidence type="ECO:0000313" key="1">
    <source>
        <dbReference type="EMBL" id="KIL63877.1"/>
    </source>
</evidence>
<dbReference type="Proteomes" id="UP000054549">
    <property type="component" value="Unassembled WGS sequence"/>
</dbReference>
<keyword evidence="2" id="KW-1185">Reference proteome</keyword>
<gene>
    <name evidence="1" type="ORF">M378DRAFT_163804</name>
</gene>
<dbReference type="AlphaFoldDB" id="A0A0C2WQD8"/>
<reference evidence="1 2" key="1">
    <citation type="submission" date="2014-04" db="EMBL/GenBank/DDBJ databases">
        <title>Evolutionary Origins and Diversification of the Mycorrhizal Mutualists.</title>
        <authorList>
            <consortium name="DOE Joint Genome Institute"/>
            <consortium name="Mycorrhizal Genomics Consortium"/>
            <person name="Kohler A."/>
            <person name="Kuo A."/>
            <person name="Nagy L.G."/>
            <person name="Floudas D."/>
            <person name="Copeland A."/>
            <person name="Barry K.W."/>
            <person name="Cichocki N."/>
            <person name="Veneault-Fourrey C."/>
            <person name="LaButti K."/>
            <person name="Lindquist E.A."/>
            <person name="Lipzen A."/>
            <person name="Lundell T."/>
            <person name="Morin E."/>
            <person name="Murat C."/>
            <person name="Riley R."/>
            <person name="Ohm R."/>
            <person name="Sun H."/>
            <person name="Tunlid A."/>
            <person name="Henrissat B."/>
            <person name="Grigoriev I.V."/>
            <person name="Hibbett D.S."/>
            <person name="Martin F."/>
        </authorList>
    </citation>
    <scope>NUCLEOTIDE SEQUENCE [LARGE SCALE GENOMIC DNA]</scope>
    <source>
        <strain evidence="1 2">Koide BX008</strain>
    </source>
</reference>